<evidence type="ECO:0000256" key="8">
    <source>
        <dbReference type="PROSITE-ProRule" id="PRU01024"/>
    </source>
</evidence>
<dbReference type="PANTHER" id="PTHR47790:SF2">
    <property type="entry name" value="TRNA_TMRNA (URACIL-C(5))-METHYLTRANSFERASE"/>
    <property type="match status" value="1"/>
</dbReference>
<dbReference type="FunFam" id="2.40.50.1070:FF:000001">
    <property type="entry name" value="tRNA/tmRNA (uracil-C(5))-methyltransferase"/>
    <property type="match status" value="1"/>
</dbReference>
<keyword evidence="3 7" id="KW-0949">S-adenosyl-L-methionine</keyword>
<evidence type="ECO:0000256" key="3">
    <source>
        <dbReference type="ARBA" id="ARBA00022691"/>
    </source>
</evidence>
<evidence type="ECO:0000256" key="6">
    <source>
        <dbReference type="ARBA" id="ARBA00052788"/>
    </source>
</evidence>
<dbReference type="PROSITE" id="PS51687">
    <property type="entry name" value="SAM_MT_RNA_M5U"/>
    <property type="match status" value="1"/>
</dbReference>
<dbReference type="FunFam" id="3.40.50.150:FF:000012">
    <property type="entry name" value="tRNA/tmRNA (uracil-C(5))-methyltransferase"/>
    <property type="match status" value="1"/>
</dbReference>
<keyword evidence="2 7" id="KW-0808">Transferase</keyword>
<feature type="binding site" evidence="7 8">
    <location>
        <position position="215"/>
    </location>
    <ligand>
        <name>S-adenosyl-L-methionine</name>
        <dbReference type="ChEBI" id="CHEBI:59789"/>
    </ligand>
</feature>
<feature type="active site" evidence="9">
    <location>
        <position position="321"/>
    </location>
</feature>
<proteinExistence type="inferred from homology"/>
<evidence type="ECO:0000256" key="4">
    <source>
        <dbReference type="ARBA" id="ARBA00022694"/>
    </source>
</evidence>
<evidence type="ECO:0000256" key="9">
    <source>
        <dbReference type="PROSITE-ProRule" id="PRU10015"/>
    </source>
</evidence>
<dbReference type="InterPro" id="IPR030391">
    <property type="entry name" value="MeTrfase_TrmA_CS"/>
</dbReference>
<dbReference type="RefSeq" id="WP_008250010.1">
    <property type="nucleotide sequence ID" value="NZ_CP014544.1"/>
</dbReference>
<dbReference type="PROSITE" id="PS01230">
    <property type="entry name" value="TRMA_1"/>
    <property type="match status" value="1"/>
</dbReference>
<sequence>MSFRPLDPAKYPQLLTDKVGAVSALFADLQLPEPEVYPSPAEHYRLRAEFRIWHEGDSFFYAMFDPAEPRVPVRIEHFPTASRAICELMEPLRQALGEQLALSKRLYQIDFLSTLSGDTLVTLIYHRRLDDEWQAAAQTVAAKFNIQIIGRSKKQKLVLGRDYVLEQLPVDGQHYAYHQYEGGFTQPNGQVNAKMVSWAKARCGHNPQTDLLELYCGNGNFTIPLASHFRRVLATEISKTSVKAAHENFAMNAVENAVVLRMSSEELTSALNKERSFRRLANVDLDSYAIDTVFVDPPRAGLDEASRAFIARFPRIVYISCNPETLHRDLEILTKSHAVKDFALFDQFPYTHHMECGVFLIKKGVI</sequence>
<dbReference type="PANTHER" id="PTHR47790">
    <property type="entry name" value="TRNA/TMRNA (URACIL-C(5))-METHYLTRANSFERASE"/>
    <property type="match status" value="1"/>
</dbReference>
<dbReference type="GO" id="GO:0030488">
    <property type="term" value="P:tRNA methylation"/>
    <property type="evidence" value="ECO:0007669"/>
    <property type="project" value="UniProtKB-UniRule"/>
</dbReference>
<dbReference type="GO" id="GO:0030697">
    <property type="term" value="F:tRNA (uracil(54)-C5)-methyltransferase activity, S-adenosyl methionine-dependent"/>
    <property type="evidence" value="ECO:0007669"/>
    <property type="project" value="UniProtKB-UniRule"/>
</dbReference>
<feature type="binding site" evidence="7 8">
    <location>
        <position position="296"/>
    </location>
    <ligand>
        <name>S-adenosyl-L-methionine</name>
        <dbReference type="ChEBI" id="CHEBI:59789"/>
    </ligand>
</feature>
<comment type="function">
    <text evidence="7">Dual-specificity methyltransferase that catalyzes the formation of 5-methyluridine at position 54 (m5U54) in all tRNAs, and that of position 341 (m5U341) in tmRNA (transfer-mRNA).</text>
</comment>
<dbReference type="STRING" id="1470434.AZF00_09610"/>
<name>A0A127M5R9_9GAMM</name>
<dbReference type="NCBIfam" id="TIGR02143">
    <property type="entry name" value="trmA_only"/>
    <property type="match status" value="1"/>
</dbReference>
<comment type="catalytic activity">
    <reaction evidence="6 7">
        <text>uridine(54) in tRNA + S-adenosyl-L-methionine = 5-methyluridine(54) in tRNA + S-adenosyl-L-homocysteine + H(+)</text>
        <dbReference type="Rhea" id="RHEA:42712"/>
        <dbReference type="Rhea" id="RHEA-COMP:10167"/>
        <dbReference type="Rhea" id="RHEA-COMP:10193"/>
        <dbReference type="ChEBI" id="CHEBI:15378"/>
        <dbReference type="ChEBI" id="CHEBI:57856"/>
        <dbReference type="ChEBI" id="CHEBI:59789"/>
        <dbReference type="ChEBI" id="CHEBI:65315"/>
        <dbReference type="ChEBI" id="CHEBI:74447"/>
        <dbReference type="EC" id="2.1.1.35"/>
    </reaction>
</comment>
<dbReference type="SUPFAM" id="SSF53335">
    <property type="entry name" value="S-adenosyl-L-methionine-dependent methyltransferases"/>
    <property type="match status" value="1"/>
</dbReference>
<dbReference type="InterPro" id="IPR030390">
    <property type="entry name" value="MeTrfase_TrmA_AS"/>
</dbReference>
<evidence type="ECO:0000313" key="11">
    <source>
        <dbReference type="Proteomes" id="UP000074119"/>
    </source>
</evidence>
<evidence type="ECO:0000256" key="2">
    <source>
        <dbReference type="ARBA" id="ARBA00022679"/>
    </source>
</evidence>
<dbReference type="InterPro" id="IPR011869">
    <property type="entry name" value="TrmA_MeTrfase"/>
</dbReference>
<keyword evidence="1 7" id="KW-0489">Methyltransferase</keyword>
<comment type="similarity">
    <text evidence="7">Belongs to the class I-like SAM-binding methyltransferase superfamily. RNA M5U methyltransferase family. TrmA subfamily.</text>
</comment>
<accession>A0A127M5R9</accession>
<dbReference type="GO" id="GO:0000049">
    <property type="term" value="F:tRNA binding"/>
    <property type="evidence" value="ECO:0007669"/>
    <property type="project" value="TreeGrafter"/>
</dbReference>
<evidence type="ECO:0000313" key="10">
    <source>
        <dbReference type="EMBL" id="AMO68541.1"/>
    </source>
</evidence>
<dbReference type="GO" id="GO:0019843">
    <property type="term" value="F:rRNA binding"/>
    <property type="evidence" value="ECO:0007669"/>
    <property type="project" value="TreeGrafter"/>
</dbReference>
<protein>
    <recommendedName>
        <fullName evidence="7">tRNA/tmRNA (uracil-C(5))-methyltransferase</fullName>
        <ecNumber evidence="7">2.1.1.35</ecNumber>
    </recommendedName>
    <alternativeName>
        <fullName evidence="7">tRNA (uracil(54)-C(5))-methyltransferase</fullName>
    </alternativeName>
    <alternativeName>
        <fullName evidence="7">tRNA(m5U54)-methyltransferase</fullName>
        <shortName evidence="7">RUMT</shortName>
    </alternativeName>
    <alternativeName>
        <fullName evidence="7">tmRNA (uracil(341)-C(5))-methyltransferase</fullName>
    </alternativeName>
</protein>
<dbReference type="Gene3D" id="3.40.50.150">
    <property type="entry name" value="Vaccinia Virus protein VP39"/>
    <property type="match status" value="1"/>
</dbReference>
<reference evidence="10 11" key="1">
    <citation type="submission" date="2015-12" db="EMBL/GenBank/DDBJ databases">
        <authorList>
            <person name="Shamseldin A."/>
            <person name="Moawad H."/>
            <person name="Abd El-Rahim W.M."/>
            <person name="Sadowsky M.J."/>
        </authorList>
    </citation>
    <scope>NUCLEOTIDE SEQUENCE [LARGE SCALE GENOMIC DNA]</scope>
    <source>
        <strain evidence="10 11">SM2</strain>
    </source>
</reference>
<dbReference type="Proteomes" id="UP000074119">
    <property type="component" value="Chromosome"/>
</dbReference>
<dbReference type="AlphaFoldDB" id="A0A127M5R9"/>
<dbReference type="Gene3D" id="2.40.50.1070">
    <property type="match status" value="1"/>
</dbReference>
<dbReference type="HAMAP" id="MF_01011">
    <property type="entry name" value="RNA_methyltr_TrmA"/>
    <property type="match status" value="1"/>
</dbReference>
<dbReference type="PROSITE" id="PS01231">
    <property type="entry name" value="TRMA_2"/>
    <property type="match status" value="1"/>
</dbReference>
<dbReference type="Pfam" id="PF05958">
    <property type="entry name" value="tRNA_U5-meth_tr"/>
    <property type="match status" value="1"/>
</dbReference>
<evidence type="ECO:0000256" key="7">
    <source>
        <dbReference type="HAMAP-Rule" id="MF_01011"/>
    </source>
</evidence>
<gene>
    <name evidence="7" type="primary">trmA</name>
    <name evidence="10" type="ORF">AZF00_09610</name>
</gene>
<dbReference type="InterPro" id="IPR029063">
    <property type="entry name" value="SAM-dependent_MTases_sf"/>
</dbReference>
<feature type="active site" description="Proton acceptor" evidence="7">
    <location>
        <position position="355"/>
    </location>
</feature>
<dbReference type="GO" id="GO:0005829">
    <property type="term" value="C:cytosol"/>
    <property type="evidence" value="ECO:0007669"/>
    <property type="project" value="TreeGrafter"/>
</dbReference>
<dbReference type="CDD" id="cd02440">
    <property type="entry name" value="AdoMet_MTases"/>
    <property type="match status" value="1"/>
</dbReference>
<evidence type="ECO:0000256" key="1">
    <source>
        <dbReference type="ARBA" id="ARBA00022603"/>
    </source>
</evidence>
<feature type="binding site" evidence="7 8">
    <location>
        <position position="186"/>
    </location>
    <ligand>
        <name>S-adenosyl-L-methionine</name>
        <dbReference type="ChEBI" id="CHEBI:59789"/>
    </ligand>
</feature>
<dbReference type="EC" id="2.1.1.35" evidence="7"/>
<dbReference type="InterPro" id="IPR010280">
    <property type="entry name" value="U5_MeTrfase_fam"/>
</dbReference>
<feature type="binding site" evidence="7 8">
    <location>
        <position position="236"/>
    </location>
    <ligand>
        <name>S-adenosyl-L-methionine</name>
        <dbReference type="ChEBI" id="CHEBI:59789"/>
    </ligand>
</feature>
<feature type="binding site" evidence="7">
    <location>
        <position position="220"/>
    </location>
    <ligand>
        <name>S-adenosyl-L-methionine</name>
        <dbReference type="ChEBI" id="CHEBI:59789"/>
    </ligand>
</feature>
<comment type="catalytic activity">
    <reaction evidence="5 7">
        <text>uridine(341) in tmRNA + S-adenosyl-L-methionine = 5-methyluridine(341) in tmRNA + S-adenosyl-L-homocysteine + H(+)</text>
        <dbReference type="Rhea" id="RHEA:43612"/>
        <dbReference type="Rhea" id="RHEA-COMP:10630"/>
        <dbReference type="Rhea" id="RHEA-COMP:10631"/>
        <dbReference type="ChEBI" id="CHEBI:15378"/>
        <dbReference type="ChEBI" id="CHEBI:57856"/>
        <dbReference type="ChEBI" id="CHEBI:59789"/>
        <dbReference type="ChEBI" id="CHEBI:65315"/>
        <dbReference type="ChEBI" id="CHEBI:74447"/>
    </reaction>
</comment>
<dbReference type="KEGG" id="zal:AZF00_09610"/>
<evidence type="ECO:0000256" key="5">
    <source>
        <dbReference type="ARBA" id="ARBA00051255"/>
    </source>
</evidence>
<organism evidence="10 11">
    <name type="scientific">Zhongshania aliphaticivorans</name>
    <dbReference type="NCBI Taxonomy" id="1470434"/>
    <lineage>
        <taxon>Bacteria</taxon>
        <taxon>Pseudomonadati</taxon>
        <taxon>Pseudomonadota</taxon>
        <taxon>Gammaproteobacteria</taxon>
        <taxon>Cellvibrionales</taxon>
        <taxon>Spongiibacteraceae</taxon>
        <taxon>Zhongshania</taxon>
    </lineage>
</organism>
<dbReference type="EMBL" id="CP014544">
    <property type="protein sequence ID" value="AMO68541.1"/>
    <property type="molecule type" value="Genomic_DNA"/>
</dbReference>
<keyword evidence="4 7" id="KW-0819">tRNA processing</keyword>
<feature type="active site" description="Nucleophile" evidence="7 8">
    <location>
        <position position="321"/>
    </location>
</feature>